<feature type="domain" description="Gfo/Idh/MocA-like oxidoreductase N-terminal" evidence="2">
    <location>
        <begin position="3"/>
        <end position="121"/>
    </location>
</feature>
<evidence type="ECO:0000313" key="4">
    <source>
        <dbReference type="EMBL" id="MCB7388850.1"/>
    </source>
</evidence>
<feature type="domain" description="GFO/IDH/MocA-like oxidoreductase" evidence="3">
    <location>
        <begin position="129"/>
        <end position="262"/>
    </location>
</feature>
<name>A0ABS8DK84_9FIRM</name>
<evidence type="ECO:0000256" key="1">
    <source>
        <dbReference type="ARBA" id="ARBA00023002"/>
    </source>
</evidence>
<dbReference type="Proteomes" id="UP001299546">
    <property type="component" value="Unassembled WGS sequence"/>
</dbReference>
<sequence>MYNIGIIGCGKIAQLRHLPEYAARGDVRIAGVYDRNQERGEAVAKNYGAKSYHTYEELLANPEIVAVSVCTANNSHAEISMKALQAGKHVLCEKPMALTREECREMVRAAERNGRHLLVGHNQRFLKTHQEARRLLQEGAVGKLISFETHFTHAGPETWSIDAGKNVWFFDKDKAVFGAMADLGVHKTDLIRYLTGQEIVLSHAFLETLDKKGGDGTPIAVDDYAVCYYRLEQGAAGTMTVGWSNYGREDNSTILYGQEGVMKLYCDEKYSLIIEKKDGTRVSHEIDRIQTNAGQSKSGVIDEFIECISEDRESIISGREALASMEAVFSAIENADTMGLAGKRRELR</sequence>
<dbReference type="Pfam" id="PF22725">
    <property type="entry name" value="GFO_IDH_MocA_C3"/>
    <property type="match status" value="1"/>
</dbReference>
<dbReference type="SUPFAM" id="SSF55347">
    <property type="entry name" value="Glyceraldehyde-3-phosphate dehydrogenase-like, C-terminal domain"/>
    <property type="match status" value="1"/>
</dbReference>
<dbReference type="SUPFAM" id="SSF51735">
    <property type="entry name" value="NAD(P)-binding Rossmann-fold domains"/>
    <property type="match status" value="1"/>
</dbReference>
<dbReference type="InterPro" id="IPR036291">
    <property type="entry name" value="NAD(P)-bd_dom_sf"/>
</dbReference>
<comment type="caution">
    <text evidence="4">The sequence shown here is derived from an EMBL/GenBank/DDBJ whole genome shotgun (WGS) entry which is preliminary data.</text>
</comment>
<gene>
    <name evidence="4" type="ORF">LIZ65_16300</name>
</gene>
<accession>A0ABS8DK84</accession>
<evidence type="ECO:0000259" key="2">
    <source>
        <dbReference type="Pfam" id="PF01408"/>
    </source>
</evidence>
<proteinExistence type="predicted"/>
<dbReference type="EMBL" id="JAJCIS010000015">
    <property type="protein sequence ID" value="MCB7388850.1"/>
    <property type="molecule type" value="Genomic_DNA"/>
</dbReference>
<dbReference type="Pfam" id="PF01408">
    <property type="entry name" value="GFO_IDH_MocA"/>
    <property type="match status" value="1"/>
</dbReference>
<reference evidence="4 5" key="1">
    <citation type="submission" date="2021-10" db="EMBL/GenBank/DDBJ databases">
        <title>Collection of gut derived symbiotic bacterial strains cultured from healthy donors.</title>
        <authorList>
            <person name="Lin H."/>
            <person name="Littmann E."/>
            <person name="Kohout C."/>
            <person name="Pamer E.G."/>
        </authorList>
    </citation>
    <scope>NUCLEOTIDE SEQUENCE [LARGE SCALE GENOMIC DNA]</scope>
    <source>
        <strain evidence="4 5">DFI.1.165</strain>
    </source>
</reference>
<protein>
    <submittedName>
        <fullName evidence="4">Gfo/Idh/MocA family oxidoreductase</fullName>
    </submittedName>
</protein>
<dbReference type="PANTHER" id="PTHR43818:SF11">
    <property type="entry name" value="BCDNA.GH03377"/>
    <property type="match status" value="1"/>
</dbReference>
<organism evidence="4 5">
    <name type="scientific">Bariatricus massiliensis</name>
    <dbReference type="NCBI Taxonomy" id="1745713"/>
    <lineage>
        <taxon>Bacteria</taxon>
        <taxon>Bacillati</taxon>
        <taxon>Bacillota</taxon>
        <taxon>Clostridia</taxon>
        <taxon>Lachnospirales</taxon>
        <taxon>Lachnospiraceae</taxon>
        <taxon>Bariatricus</taxon>
    </lineage>
</organism>
<keyword evidence="5" id="KW-1185">Reference proteome</keyword>
<dbReference type="InterPro" id="IPR055170">
    <property type="entry name" value="GFO_IDH_MocA-like_dom"/>
</dbReference>
<keyword evidence="1" id="KW-0560">Oxidoreductase</keyword>
<evidence type="ECO:0000259" key="3">
    <source>
        <dbReference type="Pfam" id="PF22725"/>
    </source>
</evidence>
<evidence type="ECO:0000313" key="5">
    <source>
        <dbReference type="Proteomes" id="UP001299546"/>
    </source>
</evidence>
<dbReference type="Gene3D" id="3.30.360.10">
    <property type="entry name" value="Dihydrodipicolinate Reductase, domain 2"/>
    <property type="match status" value="1"/>
</dbReference>
<dbReference type="InterPro" id="IPR050463">
    <property type="entry name" value="Gfo/Idh/MocA_oxidrdct_glycsds"/>
</dbReference>
<dbReference type="InterPro" id="IPR000683">
    <property type="entry name" value="Gfo/Idh/MocA-like_OxRdtase_N"/>
</dbReference>
<dbReference type="Gene3D" id="3.40.50.720">
    <property type="entry name" value="NAD(P)-binding Rossmann-like Domain"/>
    <property type="match status" value="1"/>
</dbReference>
<dbReference type="PANTHER" id="PTHR43818">
    <property type="entry name" value="BCDNA.GH03377"/>
    <property type="match status" value="1"/>
</dbReference>
<dbReference type="RefSeq" id="WP_066738155.1">
    <property type="nucleotide sequence ID" value="NZ_JAJCIQ010000015.1"/>
</dbReference>